<dbReference type="InterPro" id="IPR000415">
    <property type="entry name" value="Nitroreductase-like"/>
</dbReference>
<keyword evidence="2" id="KW-0560">Oxidoreductase</keyword>
<gene>
    <name evidence="2" type="ORF">AB0D65_02445</name>
</gene>
<evidence type="ECO:0000259" key="1">
    <source>
        <dbReference type="Pfam" id="PF00881"/>
    </source>
</evidence>
<dbReference type="EC" id="1.1.1.298" evidence="2"/>
<dbReference type="InterPro" id="IPR050461">
    <property type="entry name" value="Nitroreductase_HadB/RutE"/>
</dbReference>
<dbReference type="InterPro" id="IPR029479">
    <property type="entry name" value="Nitroreductase"/>
</dbReference>
<accession>A0ABV3DYB1</accession>
<organism evidence="2 3">
    <name type="scientific">Streptomyces griseoloalbus</name>
    <dbReference type="NCBI Taxonomy" id="67303"/>
    <lineage>
        <taxon>Bacteria</taxon>
        <taxon>Bacillati</taxon>
        <taxon>Actinomycetota</taxon>
        <taxon>Actinomycetes</taxon>
        <taxon>Kitasatosporales</taxon>
        <taxon>Streptomycetaceae</taxon>
        <taxon>Streptomyces</taxon>
    </lineage>
</organism>
<dbReference type="NCBIfam" id="NF003768">
    <property type="entry name" value="PRK05365.1"/>
    <property type="match status" value="1"/>
</dbReference>
<feature type="domain" description="Nitroreductase" evidence="1">
    <location>
        <begin position="30"/>
        <end position="187"/>
    </location>
</feature>
<comment type="caution">
    <text evidence="2">The sequence shown here is derived from an EMBL/GenBank/DDBJ whole genome shotgun (WGS) entry which is preliminary data.</text>
</comment>
<proteinExistence type="predicted"/>
<dbReference type="Proteomes" id="UP001551582">
    <property type="component" value="Unassembled WGS sequence"/>
</dbReference>
<evidence type="ECO:0000313" key="3">
    <source>
        <dbReference type="Proteomes" id="UP001551582"/>
    </source>
</evidence>
<name>A0ABV3DYB1_9ACTN</name>
<dbReference type="SUPFAM" id="SSF55469">
    <property type="entry name" value="FMN-dependent nitroreductase-like"/>
    <property type="match status" value="1"/>
</dbReference>
<dbReference type="Pfam" id="PF00881">
    <property type="entry name" value="Nitroreductase"/>
    <property type="match status" value="1"/>
</dbReference>
<reference evidence="2 3" key="1">
    <citation type="submission" date="2024-06" db="EMBL/GenBank/DDBJ databases">
        <title>The Natural Products Discovery Center: Release of the First 8490 Sequenced Strains for Exploring Actinobacteria Biosynthetic Diversity.</title>
        <authorList>
            <person name="Kalkreuter E."/>
            <person name="Kautsar S.A."/>
            <person name="Yang D."/>
            <person name="Bader C.D."/>
            <person name="Teijaro C.N."/>
            <person name="Fluegel L."/>
            <person name="Davis C.M."/>
            <person name="Simpson J.R."/>
            <person name="Lauterbach L."/>
            <person name="Steele A.D."/>
            <person name="Gui C."/>
            <person name="Meng S."/>
            <person name="Li G."/>
            <person name="Viehrig K."/>
            <person name="Ye F."/>
            <person name="Su P."/>
            <person name="Kiefer A.F."/>
            <person name="Nichols A."/>
            <person name="Cepeda A.J."/>
            <person name="Yan W."/>
            <person name="Fan B."/>
            <person name="Jiang Y."/>
            <person name="Adhikari A."/>
            <person name="Zheng C.-J."/>
            <person name="Schuster L."/>
            <person name="Cowan T.M."/>
            <person name="Smanski M.J."/>
            <person name="Chevrette M.G."/>
            <person name="De Carvalho L.P.S."/>
            <person name="Shen B."/>
        </authorList>
    </citation>
    <scope>NUCLEOTIDE SEQUENCE [LARGE SCALE GENOMIC DNA]</scope>
    <source>
        <strain evidence="2 3">NPDC048274</strain>
    </source>
</reference>
<dbReference type="PANTHER" id="PTHR43543:SF1">
    <property type="entry name" value="MALONIC SEMIALDEHYDE REDUCTASE RUTE-RELATED"/>
    <property type="match status" value="1"/>
</dbReference>
<dbReference type="EMBL" id="JBEZLS010000002">
    <property type="protein sequence ID" value="MEU9349888.1"/>
    <property type="molecule type" value="Genomic_DNA"/>
</dbReference>
<sequence>MTQTTRTTKRAQAHRLVLDATAQDLLFRQAHTVDRFTDEPVSDETVRAIHDLVRHGPTAFNQQPLRMCLLRSPESRTRLAEHLSRSNREKTVRAPLTALLAVDNEFQRRLPDQFPQFPQAADLFSGNRSLRERSALFNGALQAAYFIIGIRAAGLAAGPMSGFDADGVNRAFFPDGHWSALLVVNIGRPAESGPRPRGPRLAYDEMCTTL</sequence>
<protein>
    <submittedName>
        <fullName evidence="2">Malonic semialdehyde reductase</fullName>
        <ecNumber evidence="2">1.1.1.298</ecNumber>
    </submittedName>
</protein>
<dbReference type="Gene3D" id="3.40.109.10">
    <property type="entry name" value="NADH Oxidase"/>
    <property type="match status" value="1"/>
</dbReference>
<keyword evidence="3" id="KW-1185">Reference proteome</keyword>
<dbReference type="PANTHER" id="PTHR43543">
    <property type="entry name" value="MALONIC SEMIALDEHYDE REDUCTASE RUTE-RELATED"/>
    <property type="match status" value="1"/>
</dbReference>
<evidence type="ECO:0000313" key="2">
    <source>
        <dbReference type="EMBL" id="MEU9349888.1"/>
    </source>
</evidence>
<dbReference type="RefSeq" id="WP_359976317.1">
    <property type="nucleotide sequence ID" value="NZ_JBEZLS010000002.1"/>
</dbReference>
<dbReference type="GO" id="GO:0035527">
    <property type="term" value="F:3-hydroxypropionate dehydrogenase (NADP+) activity"/>
    <property type="evidence" value="ECO:0007669"/>
    <property type="project" value="UniProtKB-EC"/>
</dbReference>